<accession>A0A1B9F2X9</accession>
<dbReference type="Proteomes" id="UP000093080">
    <property type="component" value="Unassembled WGS sequence"/>
</dbReference>
<feature type="signal peptide" evidence="1">
    <location>
        <begin position="1"/>
        <end position="19"/>
    </location>
</feature>
<reference evidence="2 3" key="1">
    <citation type="submission" date="2016-06" db="EMBL/GenBank/DDBJ databases">
        <title>Respiratory ammonification of nitrate coupled to the oxidation of elemental sulfur in deep-sea autotrophic thermophilic bacteria.</title>
        <authorList>
            <person name="Slobodkina G.B."/>
            <person name="Mardanov A.V."/>
            <person name="Ravin N.V."/>
            <person name="Frolova A.A."/>
            <person name="Viryasiv M.B."/>
            <person name="Chernyh N.A."/>
            <person name="Bonch-Osmolovskaya E.A."/>
            <person name="Slobodkin A.I."/>
        </authorList>
    </citation>
    <scope>NUCLEOTIDE SEQUENCE [LARGE SCALE GENOMIC DNA]</scope>
    <source>
        <strain evidence="2 3">S69</strain>
    </source>
</reference>
<evidence type="ECO:0000313" key="3">
    <source>
        <dbReference type="Proteomes" id="UP000093080"/>
    </source>
</evidence>
<comment type="caution">
    <text evidence="2">The sequence shown here is derived from an EMBL/GenBank/DDBJ whole genome shotgun (WGS) entry which is preliminary data.</text>
</comment>
<dbReference type="STRING" id="1156395.DBT_2287"/>
<evidence type="ECO:0008006" key="4">
    <source>
        <dbReference type="Google" id="ProtNLM"/>
    </source>
</evidence>
<dbReference type="RefSeq" id="WP_067620449.1">
    <property type="nucleotide sequence ID" value="NZ_MAGO01000014.1"/>
</dbReference>
<dbReference type="EMBL" id="MAGO01000014">
    <property type="protein sequence ID" value="OCC14298.1"/>
    <property type="molecule type" value="Genomic_DNA"/>
</dbReference>
<proteinExistence type="predicted"/>
<keyword evidence="3" id="KW-1185">Reference proteome</keyword>
<feature type="chain" id="PRO_5008626153" description="Nucleic acid binding, OB-fold, tRNA/helicase-type" evidence="1">
    <location>
        <begin position="20"/>
        <end position="169"/>
    </location>
</feature>
<gene>
    <name evidence="2" type="ORF">DBT_2287</name>
</gene>
<name>A0A1B9F2X9_9BACT</name>
<protein>
    <recommendedName>
        <fullName evidence="4">Nucleic acid binding, OB-fold, tRNA/helicase-type</fullName>
    </recommendedName>
</protein>
<keyword evidence="1" id="KW-0732">Signal</keyword>
<evidence type="ECO:0000313" key="2">
    <source>
        <dbReference type="EMBL" id="OCC14298.1"/>
    </source>
</evidence>
<sequence>MRKAIIITLLFVIMGATHAISFGPGAANCLSGNQTSVVLQGNPFTIQGVVTAIGPYGKGMSVDTGTDVVTVYGIGPAWYWYSKSIAYPTVGENVSVEGREITLSDGTKRMIATKITIGENSIELRDSKTGFPLWRGGMKRHGGANGFGCKMRGSCPKMGTMAPQSQGTN</sequence>
<dbReference type="OrthoDB" id="9798568at2"/>
<organism evidence="2 3">
    <name type="scientific">Dissulfuribacter thermophilus</name>
    <dbReference type="NCBI Taxonomy" id="1156395"/>
    <lineage>
        <taxon>Bacteria</taxon>
        <taxon>Pseudomonadati</taxon>
        <taxon>Thermodesulfobacteriota</taxon>
        <taxon>Dissulfuribacteria</taxon>
        <taxon>Dissulfuribacterales</taxon>
        <taxon>Dissulfuribacteraceae</taxon>
        <taxon>Dissulfuribacter</taxon>
    </lineage>
</organism>
<evidence type="ECO:0000256" key="1">
    <source>
        <dbReference type="SAM" id="SignalP"/>
    </source>
</evidence>
<dbReference type="AlphaFoldDB" id="A0A1B9F2X9"/>